<evidence type="ECO:0000313" key="17">
    <source>
        <dbReference type="Proteomes" id="UP000283310"/>
    </source>
</evidence>
<feature type="transmembrane region" description="Helical" evidence="1">
    <location>
        <begin position="135"/>
        <end position="156"/>
    </location>
</feature>
<name>A0A120A3D9_BACSE</name>
<evidence type="ECO:0000313" key="27">
    <source>
        <dbReference type="Proteomes" id="UP000467334"/>
    </source>
</evidence>
<accession>A0A120A3D9</accession>
<dbReference type="AlphaFoldDB" id="A0A120A3D9"/>
<dbReference type="EMBL" id="QRUB01000012">
    <property type="protein sequence ID" value="RGR27141.1"/>
    <property type="molecule type" value="Genomic_DNA"/>
</dbReference>
<dbReference type="EMBL" id="QSAF01000014">
    <property type="protein sequence ID" value="RGW33048.1"/>
    <property type="molecule type" value="Genomic_DNA"/>
</dbReference>
<sequence>MAKLSYKVSYYVLYVMFAAILVVLGLFYFGGDAQGDAVLMSVDSEMWQPAQTDALLFLMYGLFGIAVVATVAAFLFQFGTALKDNPGNALKSLIGVIVLVAVVVIAWAMGSDEPLNIPGYDGTDNVPFWLKITDMFLYSIYILFGATVLAIIFSSIKKKLS</sequence>
<dbReference type="Proteomes" id="UP000285305">
    <property type="component" value="Unassembled WGS sequence"/>
</dbReference>
<keyword evidence="1" id="KW-1133">Transmembrane helix</keyword>
<dbReference type="Proteomes" id="UP000284777">
    <property type="component" value="Unassembled WGS sequence"/>
</dbReference>
<dbReference type="Proteomes" id="UP000283762">
    <property type="component" value="Unassembled WGS sequence"/>
</dbReference>
<feature type="transmembrane region" description="Helical" evidence="1">
    <location>
        <begin position="54"/>
        <end position="76"/>
    </location>
</feature>
<comment type="caution">
    <text evidence="5">The sequence shown here is derived from an EMBL/GenBank/DDBJ whole genome shotgun (WGS) entry which is preliminary data.</text>
</comment>
<dbReference type="Proteomes" id="UP000431177">
    <property type="component" value="Unassembled WGS sequence"/>
</dbReference>
<evidence type="ECO:0000313" key="9">
    <source>
        <dbReference type="EMBL" id="RGW33048.1"/>
    </source>
</evidence>
<dbReference type="EMBL" id="QRTW01000001">
    <property type="protein sequence ID" value="RGR17803.1"/>
    <property type="molecule type" value="Genomic_DNA"/>
</dbReference>
<evidence type="ECO:0000313" key="25">
    <source>
        <dbReference type="Proteomes" id="UP000431177"/>
    </source>
</evidence>
<reference evidence="25 26" key="4">
    <citation type="journal article" date="2019" name="Nat. Med.">
        <title>A library of human gut bacterial isolates paired with longitudinal multiomics data enables mechanistic microbiome research.</title>
        <authorList>
            <person name="Poyet M."/>
            <person name="Groussin M."/>
            <person name="Gibbons S.M."/>
            <person name="Avila-Pacheco J."/>
            <person name="Jiang X."/>
            <person name="Kearney S.M."/>
            <person name="Perrotta A.R."/>
            <person name="Berdy B."/>
            <person name="Zhao S."/>
            <person name="Lieberman T.D."/>
            <person name="Swanson P.K."/>
            <person name="Smith M."/>
            <person name="Roesemann S."/>
            <person name="Alexander J.E."/>
            <person name="Rich S.A."/>
            <person name="Livny J."/>
            <person name="Vlamakis H."/>
            <person name="Clish C."/>
            <person name="Bullock K."/>
            <person name="Deik A."/>
            <person name="Scott J."/>
            <person name="Pierce K.A."/>
            <person name="Xavier R.J."/>
            <person name="Alm E.J."/>
        </authorList>
    </citation>
    <scope>NUCLEOTIDE SEQUENCE [LARGE SCALE GENOMIC DNA]</scope>
    <source>
        <strain evidence="2 26">BIOML-A17</strain>
        <strain evidence="4 25">BIOML-A2</strain>
        <strain evidence="3 27">BIOML-A6</strain>
    </source>
</reference>
<dbReference type="EMBL" id="WCLP01000004">
    <property type="protein sequence ID" value="KAB5283880.1"/>
    <property type="molecule type" value="Genomic_DNA"/>
</dbReference>
<dbReference type="Proteomes" id="UP000261223">
    <property type="component" value="Unassembled WGS sequence"/>
</dbReference>
<dbReference type="Proteomes" id="UP000467334">
    <property type="component" value="Unassembled WGS sequence"/>
</dbReference>
<protein>
    <submittedName>
        <fullName evidence="5">Uncharacterized protein</fullName>
    </submittedName>
</protein>
<evidence type="ECO:0000313" key="4">
    <source>
        <dbReference type="EMBL" id="KAB5330468.1"/>
    </source>
</evidence>
<organism evidence="5 15">
    <name type="scientific">Bacteroides stercoris</name>
    <dbReference type="NCBI Taxonomy" id="46506"/>
    <lineage>
        <taxon>Bacteria</taxon>
        <taxon>Pseudomonadati</taxon>
        <taxon>Bacteroidota</taxon>
        <taxon>Bacteroidia</taxon>
        <taxon>Bacteroidales</taxon>
        <taxon>Bacteroidaceae</taxon>
        <taxon>Bacteroides</taxon>
    </lineage>
</organism>
<dbReference type="EMBL" id="QSHQ01000003">
    <property type="protein sequence ID" value="RHC33036.1"/>
    <property type="molecule type" value="Genomic_DNA"/>
</dbReference>
<evidence type="ECO:0000313" key="3">
    <source>
        <dbReference type="EMBL" id="KAB5311787.1"/>
    </source>
</evidence>
<evidence type="ECO:0000313" key="8">
    <source>
        <dbReference type="EMBL" id="RGR27141.1"/>
    </source>
</evidence>
<keyword evidence="1" id="KW-0812">Transmembrane</keyword>
<evidence type="ECO:0000256" key="1">
    <source>
        <dbReference type="SAM" id="Phobius"/>
    </source>
</evidence>
<evidence type="ECO:0000313" key="5">
    <source>
        <dbReference type="EMBL" id="KWR56668.1"/>
    </source>
</evidence>
<evidence type="ECO:0000313" key="21">
    <source>
        <dbReference type="Proteomes" id="UP000284604"/>
    </source>
</evidence>
<evidence type="ECO:0000313" key="14">
    <source>
        <dbReference type="EMBL" id="RHM22038.1"/>
    </source>
</evidence>
<reference evidence="16 17" key="3">
    <citation type="submission" date="2018-08" db="EMBL/GenBank/DDBJ databases">
        <title>A genome reference for cultivated species of the human gut microbiota.</title>
        <authorList>
            <person name="Zou Y."/>
            <person name="Xue W."/>
            <person name="Luo G."/>
        </authorList>
    </citation>
    <scope>NUCLEOTIDE SEQUENCE [LARGE SCALE GENOMIC DNA]</scope>
    <source>
        <strain evidence="10 22">AF05-4</strain>
        <strain evidence="9 23">AF12-7</strain>
        <strain evidence="8 20">AF25-6</strain>
        <strain evidence="7 17">AF26-20BH</strain>
        <strain evidence="14 21">AF35-20</strain>
        <strain evidence="13 19">AM25-16</strain>
        <strain evidence="12 24">AM36-9BH</strain>
        <strain evidence="11 18">AM40-34</strain>
        <strain evidence="6 16">TF03-6</strain>
    </source>
</reference>
<dbReference type="EMBL" id="WCLA01000002">
    <property type="protein sequence ID" value="KAB5330468.1"/>
    <property type="molecule type" value="Genomic_DNA"/>
</dbReference>
<dbReference type="Proteomes" id="UP000056419">
    <property type="component" value="Unassembled WGS sequence"/>
</dbReference>
<evidence type="ECO:0000313" key="7">
    <source>
        <dbReference type="EMBL" id="RGR17803.1"/>
    </source>
</evidence>
<evidence type="ECO:0000313" key="2">
    <source>
        <dbReference type="EMBL" id="KAB5283880.1"/>
    </source>
</evidence>
<dbReference type="Proteomes" id="UP000284604">
    <property type="component" value="Unassembled WGS sequence"/>
</dbReference>
<evidence type="ECO:0000313" key="6">
    <source>
        <dbReference type="EMBL" id="RGM15639.1"/>
    </source>
</evidence>
<keyword evidence="15" id="KW-1185">Reference proteome</keyword>
<evidence type="ECO:0000313" key="24">
    <source>
        <dbReference type="Proteomes" id="UP000285305"/>
    </source>
</evidence>
<dbReference type="Proteomes" id="UP000285150">
    <property type="component" value="Unassembled WGS sequence"/>
</dbReference>
<dbReference type="EMBL" id="QSGN01000010">
    <property type="protein sequence ID" value="RHB30581.1"/>
    <property type="molecule type" value="Genomic_DNA"/>
</dbReference>
<keyword evidence="1" id="KW-0472">Membrane</keyword>
<dbReference type="Proteomes" id="UP000440773">
    <property type="component" value="Unassembled WGS sequence"/>
</dbReference>
<feature type="transmembrane region" description="Helical" evidence="1">
    <location>
        <begin position="12"/>
        <end position="31"/>
    </location>
</feature>
<dbReference type="PATRIC" id="fig|46506.5.peg.1054"/>
<reference evidence="5 15" key="1">
    <citation type="journal article" date="2016" name="BMC Genomics">
        <title>Type VI secretion systems of human gut Bacteroidales segregate into three genetic architectures, two of which are contained on mobile genetic elements.</title>
        <authorList>
            <person name="Coyne M.J."/>
            <person name="Roelofs K.G."/>
            <person name="Comstock L.E."/>
        </authorList>
    </citation>
    <scope>NUCLEOTIDE SEQUENCE [LARGE SCALE GENOMIC DNA]</scope>
    <source>
        <strain evidence="5 15">CL09T03C01</strain>
    </source>
</reference>
<evidence type="ECO:0000313" key="18">
    <source>
        <dbReference type="Proteomes" id="UP000283482"/>
    </source>
</evidence>
<evidence type="ECO:0000313" key="16">
    <source>
        <dbReference type="Proteomes" id="UP000261223"/>
    </source>
</evidence>
<dbReference type="GeneID" id="31798336"/>
<dbReference type="EMBL" id="QRPN01000002">
    <property type="protein sequence ID" value="RHM22038.1"/>
    <property type="molecule type" value="Genomic_DNA"/>
</dbReference>
<dbReference type="EMBL" id="LRGC01000003">
    <property type="protein sequence ID" value="KWR56668.1"/>
    <property type="molecule type" value="Genomic_DNA"/>
</dbReference>
<dbReference type="EMBL" id="WCLE01000035">
    <property type="protein sequence ID" value="KAB5311787.1"/>
    <property type="molecule type" value="Genomic_DNA"/>
</dbReference>
<evidence type="ECO:0000313" key="15">
    <source>
        <dbReference type="Proteomes" id="UP000056419"/>
    </source>
</evidence>
<dbReference type="EMBL" id="QSBD01000002">
    <property type="protein sequence ID" value="RGX00082.1"/>
    <property type="molecule type" value="Genomic_DNA"/>
</dbReference>
<evidence type="ECO:0000313" key="26">
    <source>
        <dbReference type="Proteomes" id="UP000440773"/>
    </source>
</evidence>
<evidence type="ECO:0000313" key="19">
    <source>
        <dbReference type="Proteomes" id="UP000283762"/>
    </source>
</evidence>
<reference evidence="5" key="2">
    <citation type="submission" date="2016-01" db="EMBL/GenBank/DDBJ databases">
        <authorList>
            <person name="McClelland M."/>
            <person name="Jain A."/>
            <person name="Saraogi P."/>
            <person name="Mendelson R."/>
            <person name="Westerman R."/>
            <person name="SanMiguel P."/>
            <person name="Csonka L."/>
        </authorList>
    </citation>
    <scope>NUCLEOTIDE SEQUENCE</scope>
    <source>
        <strain evidence="5">CL09T03C01</strain>
    </source>
</reference>
<dbReference type="RefSeq" id="WP_005657172.1">
    <property type="nucleotide sequence ID" value="NZ_AP031449.1"/>
</dbReference>
<evidence type="ECO:0000313" key="22">
    <source>
        <dbReference type="Proteomes" id="UP000284777"/>
    </source>
</evidence>
<dbReference type="STRING" id="46506.AA415_00979"/>
<proteinExistence type="predicted"/>
<dbReference type="EMBL" id="QSSV01000003">
    <property type="protein sequence ID" value="RGM15639.1"/>
    <property type="molecule type" value="Genomic_DNA"/>
</dbReference>
<gene>
    <name evidence="5" type="ORF">AA415_00979</name>
    <name evidence="13" type="ORF">DW668_07730</name>
    <name evidence="12" type="ORF">DW853_02920</name>
    <name evidence="11" type="ORF">DW889_06085</name>
    <name evidence="10" type="ORF">DWV41_02340</name>
    <name evidence="9" type="ORF">DWV77_12100</name>
    <name evidence="8" type="ORF">DWY58_12430</name>
    <name evidence="7" type="ORF">DWY65_00415</name>
    <name evidence="14" type="ORF">DWZ78_02390</name>
    <name evidence="6" type="ORF">DXC34_03235</name>
    <name evidence="4" type="ORF">F9950_01875</name>
    <name evidence="3" type="ORF">F9958_13885</name>
    <name evidence="2" type="ORF">F9962_02295</name>
</gene>
<evidence type="ECO:0000313" key="20">
    <source>
        <dbReference type="Proteomes" id="UP000284161"/>
    </source>
</evidence>
<dbReference type="Proteomes" id="UP000284161">
    <property type="component" value="Unassembled WGS sequence"/>
</dbReference>
<dbReference type="EMBL" id="QRHJ01000017">
    <property type="protein sequence ID" value="RHF75994.1"/>
    <property type="molecule type" value="Genomic_DNA"/>
</dbReference>
<evidence type="ECO:0000313" key="10">
    <source>
        <dbReference type="EMBL" id="RGX00082.1"/>
    </source>
</evidence>
<evidence type="ECO:0000313" key="13">
    <source>
        <dbReference type="EMBL" id="RHF75994.1"/>
    </source>
</evidence>
<evidence type="ECO:0000313" key="23">
    <source>
        <dbReference type="Proteomes" id="UP000285150"/>
    </source>
</evidence>
<evidence type="ECO:0000313" key="12">
    <source>
        <dbReference type="EMBL" id="RHC33036.1"/>
    </source>
</evidence>
<feature type="transmembrane region" description="Helical" evidence="1">
    <location>
        <begin position="88"/>
        <end position="109"/>
    </location>
</feature>
<dbReference type="Proteomes" id="UP000283310">
    <property type="component" value="Unassembled WGS sequence"/>
</dbReference>
<evidence type="ECO:0000313" key="11">
    <source>
        <dbReference type="EMBL" id="RHB30581.1"/>
    </source>
</evidence>
<dbReference type="Proteomes" id="UP000283482">
    <property type="component" value="Unassembled WGS sequence"/>
</dbReference>